<evidence type="ECO:0000313" key="3">
    <source>
        <dbReference type="Proteomes" id="UP000324383"/>
    </source>
</evidence>
<accession>A0A5D3EHU7</accession>
<dbReference type="AlphaFoldDB" id="A0A5D3EHU7"/>
<feature type="signal peptide" evidence="1">
    <location>
        <begin position="1"/>
        <end position="19"/>
    </location>
</feature>
<proteinExistence type="predicted"/>
<protein>
    <recommendedName>
        <fullName evidence="4">Periplasmic heavy metal sensor</fullName>
    </recommendedName>
</protein>
<dbReference type="EMBL" id="VKLW01000005">
    <property type="protein sequence ID" value="TYK34824.1"/>
    <property type="molecule type" value="Genomic_DNA"/>
</dbReference>
<evidence type="ECO:0000313" key="2">
    <source>
        <dbReference type="EMBL" id="TYK34824.1"/>
    </source>
</evidence>
<name>A0A5D3EHU7_9BACE</name>
<evidence type="ECO:0008006" key="4">
    <source>
        <dbReference type="Google" id="ProtNLM"/>
    </source>
</evidence>
<keyword evidence="1" id="KW-0732">Signal</keyword>
<gene>
    <name evidence="2" type="ORF">FNJ60_03415</name>
</gene>
<reference evidence="2 3" key="1">
    <citation type="submission" date="2019-07" db="EMBL/GenBank/DDBJ databases">
        <title>Draft Genome Sequences of Bacteroides pyogenes Strains Isolated from the Uterus Holstein Dairy Cows with Metritis.</title>
        <authorList>
            <person name="Cunha F."/>
            <person name="Galvao K.N."/>
            <person name="Jeon S.J."/>
            <person name="Jeong K.C."/>
        </authorList>
    </citation>
    <scope>NUCLEOTIDE SEQUENCE [LARGE SCALE GENOMIC DNA]</scope>
    <source>
        <strain evidence="2 3">KG-31</strain>
    </source>
</reference>
<dbReference type="Proteomes" id="UP000324383">
    <property type="component" value="Unassembled WGS sequence"/>
</dbReference>
<feature type="chain" id="PRO_5030116320" description="Periplasmic heavy metal sensor" evidence="1">
    <location>
        <begin position="20"/>
        <end position="154"/>
    </location>
</feature>
<dbReference type="RefSeq" id="WP_021644543.1">
    <property type="nucleotide sequence ID" value="NZ_CAMBON010000072.1"/>
</dbReference>
<sequence length="154" mass="18115">MRKIVALVVCLFAFMPFLAATDGCPQHLSREEFREKQKAFIIEQAGLTEAESAKFFPVYYELQDLKKKLNDESWELIRKGKDGKASEAEYEEIIERVSDNRIAANRLDKSYLDKFKKILPCKKIYLVQHAEMRFHREMLRGMKHRGSKDRKGKK</sequence>
<comment type="caution">
    <text evidence="2">The sequence shown here is derived from an EMBL/GenBank/DDBJ whole genome shotgun (WGS) entry which is preliminary data.</text>
</comment>
<keyword evidence="3" id="KW-1185">Reference proteome</keyword>
<organism evidence="2 3">
    <name type="scientific">Bacteroides pyogenes</name>
    <dbReference type="NCBI Taxonomy" id="310300"/>
    <lineage>
        <taxon>Bacteria</taxon>
        <taxon>Pseudomonadati</taxon>
        <taxon>Bacteroidota</taxon>
        <taxon>Bacteroidia</taxon>
        <taxon>Bacteroidales</taxon>
        <taxon>Bacteroidaceae</taxon>
        <taxon>Bacteroides</taxon>
    </lineage>
</organism>
<evidence type="ECO:0000256" key="1">
    <source>
        <dbReference type="SAM" id="SignalP"/>
    </source>
</evidence>